<dbReference type="EMBL" id="JACHIW010000001">
    <property type="protein sequence ID" value="MBB5156486.1"/>
    <property type="molecule type" value="Genomic_DNA"/>
</dbReference>
<accession>A0A840Q7Q9</accession>
<dbReference type="Pfam" id="PF01443">
    <property type="entry name" value="Viral_helicase1"/>
    <property type="match status" value="1"/>
</dbReference>
<evidence type="ECO:0000256" key="5">
    <source>
        <dbReference type="PROSITE-ProRule" id="PRU00560"/>
    </source>
</evidence>
<evidence type="ECO:0000256" key="3">
    <source>
        <dbReference type="ARBA" id="ARBA00022806"/>
    </source>
</evidence>
<proteinExistence type="predicted"/>
<dbReference type="GO" id="GO:0043138">
    <property type="term" value="F:3'-5' DNA helicase activity"/>
    <property type="evidence" value="ECO:0007669"/>
    <property type="project" value="TreeGrafter"/>
</dbReference>
<keyword evidence="4 5" id="KW-0067">ATP-binding</keyword>
<feature type="binding site" evidence="5">
    <location>
        <begin position="198"/>
        <end position="205"/>
    </location>
    <ligand>
        <name>ATP</name>
        <dbReference type="ChEBI" id="CHEBI:30616"/>
    </ligand>
</feature>
<dbReference type="Gene3D" id="3.40.50.300">
    <property type="entry name" value="P-loop containing nucleotide triphosphate hydrolases"/>
    <property type="match status" value="3"/>
</dbReference>
<dbReference type="GO" id="GO:0003677">
    <property type="term" value="F:DNA binding"/>
    <property type="evidence" value="ECO:0007669"/>
    <property type="project" value="InterPro"/>
</dbReference>
<dbReference type="GO" id="GO:0005829">
    <property type="term" value="C:cytosol"/>
    <property type="evidence" value="ECO:0007669"/>
    <property type="project" value="TreeGrafter"/>
</dbReference>
<dbReference type="PROSITE" id="PS51198">
    <property type="entry name" value="UVRD_HELICASE_ATP_BIND"/>
    <property type="match status" value="1"/>
</dbReference>
<evidence type="ECO:0000256" key="4">
    <source>
        <dbReference type="ARBA" id="ARBA00022840"/>
    </source>
</evidence>
<dbReference type="RefSeq" id="WP_184727619.1">
    <property type="nucleotide sequence ID" value="NZ_JACHIW010000001.1"/>
</dbReference>
<evidence type="ECO:0000313" key="8">
    <source>
        <dbReference type="Proteomes" id="UP000584374"/>
    </source>
</evidence>
<dbReference type="PANTHER" id="PTHR11070">
    <property type="entry name" value="UVRD / RECB / PCRA DNA HELICASE FAMILY MEMBER"/>
    <property type="match status" value="1"/>
</dbReference>
<feature type="domain" description="UvrD-like helicase ATP-binding" evidence="6">
    <location>
        <begin position="177"/>
        <end position="595"/>
    </location>
</feature>
<keyword evidence="2 5" id="KW-0378">Hydrolase</keyword>
<name>A0A840Q7Q9_9PSEU</name>
<gene>
    <name evidence="7" type="ORF">BJ970_004020</name>
</gene>
<dbReference type="AlphaFoldDB" id="A0A840Q7Q9"/>
<dbReference type="SUPFAM" id="SSF52540">
    <property type="entry name" value="P-loop containing nucleoside triphosphate hydrolases"/>
    <property type="match status" value="1"/>
</dbReference>
<dbReference type="GO" id="GO:0016787">
    <property type="term" value="F:hydrolase activity"/>
    <property type="evidence" value="ECO:0007669"/>
    <property type="project" value="UniProtKB-UniRule"/>
</dbReference>
<comment type="caution">
    <text evidence="7">The sequence shown here is derived from an EMBL/GenBank/DDBJ whole genome shotgun (WGS) entry which is preliminary data.</text>
</comment>
<reference evidence="7 8" key="1">
    <citation type="submission" date="2020-08" db="EMBL/GenBank/DDBJ databases">
        <title>Sequencing the genomes of 1000 actinobacteria strains.</title>
        <authorList>
            <person name="Klenk H.-P."/>
        </authorList>
    </citation>
    <scope>NUCLEOTIDE SEQUENCE [LARGE SCALE GENOMIC DNA]</scope>
    <source>
        <strain evidence="7 8">DSM 45584</strain>
    </source>
</reference>
<dbReference type="InterPro" id="IPR027351">
    <property type="entry name" value="(+)RNA_virus_helicase_core_dom"/>
</dbReference>
<evidence type="ECO:0000256" key="1">
    <source>
        <dbReference type="ARBA" id="ARBA00022741"/>
    </source>
</evidence>
<dbReference type="InterPro" id="IPR000212">
    <property type="entry name" value="DNA_helicase_UvrD/REP"/>
</dbReference>
<dbReference type="Proteomes" id="UP000584374">
    <property type="component" value="Unassembled WGS sequence"/>
</dbReference>
<keyword evidence="3 5" id="KW-0347">Helicase</keyword>
<protein>
    <submittedName>
        <fullName evidence="7">DNA helicase IV</fullName>
    </submittedName>
</protein>
<dbReference type="PANTHER" id="PTHR11070:SF45">
    <property type="entry name" value="DNA 3'-5' HELICASE"/>
    <property type="match status" value="1"/>
</dbReference>
<evidence type="ECO:0000256" key="2">
    <source>
        <dbReference type="ARBA" id="ARBA00022801"/>
    </source>
</evidence>
<dbReference type="InterPro" id="IPR027417">
    <property type="entry name" value="P-loop_NTPase"/>
</dbReference>
<dbReference type="InterPro" id="IPR014016">
    <property type="entry name" value="UvrD-like_ATP-bd"/>
</dbReference>
<evidence type="ECO:0000259" key="6">
    <source>
        <dbReference type="PROSITE" id="PS51198"/>
    </source>
</evidence>
<evidence type="ECO:0000313" key="7">
    <source>
        <dbReference type="EMBL" id="MBB5156486.1"/>
    </source>
</evidence>
<keyword evidence="8" id="KW-1185">Reference proteome</keyword>
<dbReference type="GO" id="GO:0005524">
    <property type="term" value="F:ATP binding"/>
    <property type="evidence" value="ECO:0007669"/>
    <property type="project" value="UniProtKB-UniRule"/>
</dbReference>
<dbReference type="GO" id="GO:0000725">
    <property type="term" value="P:recombinational repair"/>
    <property type="evidence" value="ECO:0007669"/>
    <property type="project" value="TreeGrafter"/>
</dbReference>
<sequence>MSSVEKQDELAAERRYVSDLYAHLDAEKAEAAARLEEESGRTEGARLWERDARTAHWSRRLSQLRAAENGLCFGRMDRVDGIRSYIGRVGLFDDEVDEPLLTDWRAPGAQPFYCATEAAPGGIVRRRHFRTRGRLLLGFHEDVLVSADGSETVGADSAIISSLSAPRGESMRDIVATIQAEQDEIIRLDRPGVLVIEGGPGTGKTAVALHRVAFLLYHHRERLSRRGVLVIGPNAGFLRYIGSVLPSLGETDVVLAAPGELYPGVTATAEDGAEQAKIKGDASMVDVLRRAVADRQEIPREPIEIELSDVAVHVDAPLAEQARERARSVGLPHNPARRVFREHLGALLVRQAVCRIGEGWLNTDGSADLYDELAADVRAELRSHPGFHDAVERLWPALTPQRLLAELFSSHDRLAAAAGGGACLAALYRSADEAWTIPDAPLLDEAAELLGEDLVEEHRQANQKKQDAQDYAVGVLQILDSHDDHDDESLRASDVIDAASLAGRQEEGDHRELAERAAADRNWTYGHLVVDEAQELSPMAWRVLMRRCPSRSATIVGDLAQRHSSAAAGDWSAVLSHYVGDRWAYRGLSINYRTPIEVMAVAANVLRAFAPGLKPPDSVRHGDKPWRRRVEADALTDALRDAVEQEAKADGRSIAVIAAPQTLATVAVPEDAVALTPAAAKGLEFDVVIVLAPDEILRDGEHGGADLYVALTRATRRLGILHTAVPPACLAGGDDRWAEVSATGRAIPLSPTGK</sequence>
<organism evidence="7 8">
    <name type="scientific">Saccharopolyspora phatthalungensis</name>
    <dbReference type="NCBI Taxonomy" id="664693"/>
    <lineage>
        <taxon>Bacteria</taxon>
        <taxon>Bacillati</taxon>
        <taxon>Actinomycetota</taxon>
        <taxon>Actinomycetes</taxon>
        <taxon>Pseudonocardiales</taxon>
        <taxon>Pseudonocardiaceae</taxon>
        <taxon>Saccharopolyspora</taxon>
    </lineage>
</organism>
<keyword evidence="1 5" id="KW-0547">Nucleotide-binding</keyword>